<dbReference type="InterPro" id="IPR036875">
    <property type="entry name" value="Znf_CCHC_sf"/>
</dbReference>
<dbReference type="GO" id="GO:0006511">
    <property type="term" value="P:ubiquitin-dependent protein catabolic process"/>
    <property type="evidence" value="ECO:0007669"/>
    <property type="project" value="TreeGrafter"/>
</dbReference>
<dbReference type="Gene3D" id="4.10.60.10">
    <property type="entry name" value="Zinc finger, CCHC-type"/>
    <property type="match status" value="1"/>
</dbReference>
<dbReference type="GO" id="GO:0016567">
    <property type="term" value="P:protein ubiquitination"/>
    <property type="evidence" value="ECO:0007669"/>
    <property type="project" value="InterPro"/>
</dbReference>
<evidence type="ECO:0000256" key="5">
    <source>
        <dbReference type="ARBA" id="ARBA00023242"/>
    </source>
</evidence>
<dbReference type="AlphaFoldDB" id="A0AAW2H890"/>
<evidence type="ECO:0000259" key="8">
    <source>
        <dbReference type="PROSITE" id="PS50158"/>
    </source>
</evidence>
<dbReference type="InterPro" id="IPR033489">
    <property type="entry name" value="RBBP6"/>
</dbReference>
<dbReference type="Pfam" id="PF13696">
    <property type="entry name" value="zf-CCHC_2"/>
    <property type="match status" value="1"/>
</dbReference>
<protein>
    <recommendedName>
        <fullName evidence="11">CCHC-type domain-containing protein</fullName>
    </recommendedName>
</protein>
<comment type="caution">
    <text evidence="10">The sequence shown here is derived from an EMBL/GenBank/DDBJ whole genome shotgun (WGS) entry which is preliminary data.</text>
</comment>
<evidence type="ECO:0008006" key="11">
    <source>
        <dbReference type="Google" id="ProtNLM"/>
    </source>
</evidence>
<evidence type="ECO:0000256" key="1">
    <source>
        <dbReference type="ARBA" id="ARBA00004123"/>
    </source>
</evidence>
<dbReference type="InterPro" id="IPR014891">
    <property type="entry name" value="DWNN_domain"/>
</dbReference>
<organism evidence="10">
    <name type="scientific">Menopon gallinae</name>
    <name type="common">poultry shaft louse</name>
    <dbReference type="NCBI Taxonomy" id="328185"/>
    <lineage>
        <taxon>Eukaryota</taxon>
        <taxon>Metazoa</taxon>
        <taxon>Ecdysozoa</taxon>
        <taxon>Arthropoda</taxon>
        <taxon>Hexapoda</taxon>
        <taxon>Insecta</taxon>
        <taxon>Pterygota</taxon>
        <taxon>Neoptera</taxon>
        <taxon>Paraneoptera</taxon>
        <taxon>Psocodea</taxon>
        <taxon>Troctomorpha</taxon>
        <taxon>Phthiraptera</taxon>
        <taxon>Amblycera</taxon>
        <taxon>Menoponidae</taxon>
        <taxon>Menopon</taxon>
    </lineage>
</organism>
<feature type="transmembrane region" description="Helical" evidence="7">
    <location>
        <begin position="359"/>
        <end position="378"/>
    </location>
</feature>
<dbReference type="InterPro" id="IPR001878">
    <property type="entry name" value="Znf_CCHC"/>
</dbReference>
<accession>A0AAW2H890</accession>
<dbReference type="InterPro" id="IPR025829">
    <property type="entry name" value="Zn_knuckle_CX2CX3GHX4C"/>
</dbReference>
<proteinExistence type="predicted"/>
<keyword evidence="7" id="KW-0812">Transmembrane</keyword>
<evidence type="ECO:0000256" key="6">
    <source>
        <dbReference type="PROSITE-ProRule" id="PRU00047"/>
    </source>
</evidence>
<keyword evidence="7" id="KW-1133">Transmembrane helix</keyword>
<dbReference type="GO" id="GO:0061630">
    <property type="term" value="F:ubiquitin protein ligase activity"/>
    <property type="evidence" value="ECO:0007669"/>
    <property type="project" value="InterPro"/>
</dbReference>
<dbReference type="GO" id="GO:0008270">
    <property type="term" value="F:zinc ion binding"/>
    <property type="evidence" value="ECO:0007669"/>
    <property type="project" value="UniProtKB-KW"/>
</dbReference>
<dbReference type="PANTHER" id="PTHR15439:SF0">
    <property type="entry name" value="CELL DIVISION CYCLE AND APOPTOSIS REGULATOR PROTEIN 1-RELATED"/>
    <property type="match status" value="1"/>
</dbReference>
<evidence type="ECO:0000256" key="4">
    <source>
        <dbReference type="ARBA" id="ARBA00022833"/>
    </source>
</evidence>
<dbReference type="PROSITE" id="PS50158">
    <property type="entry name" value="ZF_CCHC"/>
    <property type="match status" value="1"/>
</dbReference>
<evidence type="ECO:0000256" key="7">
    <source>
        <dbReference type="SAM" id="Phobius"/>
    </source>
</evidence>
<keyword evidence="4" id="KW-0862">Zinc</keyword>
<keyword evidence="7" id="KW-0472">Membrane</keyword>
<dbReference type="SUPFAM" id="SSF57756">
    <property type="entry name" value="Retrovirus zinc finger-like domains"/>
    <property type="match status" value="1"/>
</dbReference>
<feature type="domain" description="CCHC-type" evidence="8">
    <location>
        <begin position="106"/>
        <end position="120"/>
    </location>
</feature>
<comment type="subcellular location">
    <subcellularLocation>
        <location evidence="1">Nucleus</location>
    </subcellularLocation>
</comment>
<feature type="domain" description="DWNN" evidence="9">
    <location>
        <begin position="5"/>
        <end position="76"/>
    </location>
</feature>
<dbReference type="GO" id="GO:0005634">
    <property type="term" value="C:nucleus"/>
    <property type="evidence" value="ECO:0007669"/>
    <property type="project" value="UniProtKB-SubCell"/>
</dbReference>
<dbReference type="SMART" id="SM00343">
    <property type="entry name" value="ZnF_C2HC"/>
    <property type="match status" value="1"/>
</dbReference>
<keyword evidence="3 6" id="KW-0863">Zinc-finger</keyword>
<keyword evidence="2" id="KW-0479">Metal-binding</keyword>
<dbReference type="Pfam" id="PF08783">
    <property type="entry name" value="DWNN"/>
    <property type="match status" value="1"/>
</dbReference>
<dbReference type="PROSITE" id="PS51282">
    <property type="entry name" value="DWNN"/>
    <property type="match status" value="1"/>
</dbReference>
<dbReference type="EMBL" id="JARGDH010000006">
    <property type="protein sequence ID" value="KAL0266049.1"/>
    <property type="molecule type" value="Genomic_DNA"/>
</dbReference>
<name>A0AAW2H890_9NEOP</name>
<evidence type="ECO:0000256" key="3">
    <source>
        <dbReference type="ARBA" id="ARBA00022771"/>
    </source>
</evidence>
<dbReference type="GO" id="GO:0003676">
    <property type="term" value="F:nucleic acid binding"/>
    <property type="evidence" value="ECO:0007669"/>
    <property type="project" value="InterPro"/>
</dbReference>
<reference evidence="10" key="1">
    <citation type="journal article" date="2024" name="Gigascience">
        <title>Chromosome-level genome of the poultry shaft louse Menopon gallinae provides insight into the host-switching and adaptive evolution of parasitic lice.</title>
        <authorList>
            <person name="Xu Y."/>
            <person name="Ma L."/>
            <person name="Liu S."/>
            <person name="Liang Y."/>
            <person name="Liu Q."/>
            <person name="He Z."/>
            <person name="Tian L."/>
            <person name="Duan Y."/>
            <person name="Cai W."/>
            <person name="Li H."/>
            <person name="Song F."/>
        </authorList>
    </citation>
    <scope>NUCLEOTIDE SEQUENCE</scope>
    <source>
        <strain evidence="10">Cailab_2023a</strain>
    </source>
</reference>
<evidence type="ECO:0000256" key="2">
    <source>
        <dbReference type="ARBA" id="ARBA00022723"/>
    </source>
</evidence>
<evidence type="ECO:0000313" key="10">
    <source>
        <dbReference type="EMBL" id="KAL0266049.1"/>
    </source>
</evidence>
<dbReference type="Gene3D" id="3.10.20.90">
    <property type="entry name" value="Phosphatidylinositol 3-kinase Catalytic Subunit, Chain A, domain 1"/>
    <property type="match status" value="1"/>
</dbReference>
<dbReference type="GO" id="GO:0006397">
    <property type="term" value="P:mRNA processing"/>
    <property type="evidence" value="ECO:0007669"/>
    <property type="project" value="InterPro"/>
</dbReference>
<keyword evidence="5" id="KW-0539">Nucleus</keyword>
<evidence type="ECO:0000259" key="9">
    <source>
        <dbReference type="PROSITE" id="PS51282"/>
    </source>
</evidence>
<dbReference type="PANTHER" id="PTHR15439">
    <property type="entry name" value="RETINOBLASTOMA-BINDING PROTEIN 6"/>
    <property type="match status" value="1"/>
</dbReference>
<sequence>MASVINYKFVSLKNFSKITFEGAGLQGWELRSEIVAQKQMLSEDFDLLLYEADTGEEIGEDQMIYRNSSVVVKRIPLWMAKTRPSKDRQSIKHKKGFRQPPPSYTCFRCGQKGHYIQFCPTNNDKSYDIVRIRRPTGIPRAFLVPTSSDQIPEAASKLVTTGGLVQVQPQTQEWNKVRQSIRAAAPCGLLCPVCSSVLRRHGARKGHRAIFNGTAGALMLSPTTHMEKIEEELRTKYGRGLVPREEIQTKLGLLSSQGYICAEDIKYVIPMTVDDFVAYVSDLRRNFLYTDYEFKDFDSFREPFHSFVDDLREKTQLILSEAKKRGPVTDKSDLRARKSEILVEVVKSYLQYERRKKGWFSLALLVPAALLALLLLTYTPKPF</sequence>
<gene>
    <name evidence="10" type="ORF">PYX00_011766</name>
</gene>
<dbReference type="SMART" id="SM01180">
    <property type="entry name" value="DWNN"/>
    <property type="match status" value="1"/>
</dbReference>